<evidence type="ECO:0000259" key="6">
    <source>
        <dbReference type="PROSITE" id="PS50043"/>
    </source>
</evidence>
<evidence type="ECO:0000256" key="5">
    <source>
        <dbReference type="PROSITE-ProRule" id="PRU00169"/>
    </source>
</evidence>
<keyword evidence="2" id="KW-0805">Transcription regulation</keyword>
<dbReference type="InterPro" id="IPR058245">
    <property type="entry name" value="NreC/VraR/RcsB-like_REC"/>
</dbReference>
<dbReference type="PRINTS" id="PR00038">
    <property type="entry name" value="HTHLUXR"/>
</dbReference>
<dbReference type="PROSITE" id="PS50043">
    <property type="entry name" value="HTH_LUXR_2"/>
    <property type="match status" value="1"/>
</dbReference>
<dbReference type="RefSeq" id="WP_240520433.1">
    <property type="nucleotide sequence ID" value="NZ_BAAAVQ010000126.1"/>
</dbReference>
<evidence type="ECO:0000313" key="9">
    <source>
        <dbReference type="Proteomes" id="UP001595884"/>
    </source>
</evidence>
<evidence type="ECO:0000256" key="3">
    <source>
        <dbReference type="ARBA" id="ARBA00023125"/>
    </source>
</evidence>
<gene>
    <name evidence="8" type="ORF">ACFO7V_18325</name>
</gene>
<dbReference type="CDD" id="cd06170">
    <property type="entry name" value="LuxR_C_like"/>
    <property type="match status" value="1"/>
</dbReference>
<dbReference type="SMART" id="SM00448">
    <property type="entry name" value="REC"/>
    <property type="match status" value="1"/>
</dbReference>
<dbReference type="Pfam" id="PF00196">
    <property type="entry name" value="GerE"/>
    <property type="match status" value="1"/>
</dbReference>
<dbReference type="InterPro" id="IPR000792">
    <property type="entry name" value="Tscrpt_reg_LuxR_C"/>
</dbReference>
<keyword evidence="4" id="KW-0804">Transcription</keyword>
<keyword evidence="1 5" id="KW-0597">Phosphoprotein</keyword>
<evidence type="ECO:0000259" key="7">
    <source>
        <dbReference type="PROSITE" id="PS50110"/>
    </source>
</evidence>
<dbReference type="PROSITE" id="PS50110">
    <property type="entry name" value="RESPONSE_REGULATORY"/>
    <property type="match status" value="1"/>
</dbReference>
<dbReference type="InterPro" id="IPR011006">
    <property type="entry name" value="CheY-like_superfamily"/>
</dbReference>
<organism evidence="8 9">
    <name type="scientific">Glutamicibacter bergerei</name>
    <dbReference type="NCBI Taxonomy" id="256702"/>
    <lineage>
        <taxon>Bacteria</taxon>
        <taxon>Bacillati</taxon>
        <taxon>Actinomycetota</taxon>
        <taxon>Actinomycetes</taxon>
        <taxon>Micrococcales</taxon>
        <taxon>Micrococcaceae</taxon>
        <taxon>Glutamicibacter</taxon>
    </lineage>
</organism>
<dbReference type="Pfam" id="PF00072">
    <property type="entry name" value="Response_reg"/>
    <property type="match status" value="1"/>
</dbReference>
<evidence type="ECO:0000256" key="2">
    <source>
        <dbReference type="ARBA" id="ARBA00023015"/>
    </source>
</evidence>
<accession>A0ABV9MS26</accession>
<feature type="domain" description="HTH luxR-type" evidence="6">
    <location>
        <begin position="156"/>
        <end position="221"/>
    </location>
</feature>
<keyword evidence="9" id="KW-1185">Reference proteome</keyword>
<sequence>MSDMIRVLIADDQELLRGSFRLLVDSAPGMMVVAEAADGEETTALCAQHRPDVVLMDVQMPRMSGLEATRALCSQPDGPKVIVLTMFDLDEYVYEALRAGASGFLLKNSPPAELLRAIKVVHEGNALLAPEITKRLISTLAPLPNASTIRAGVPRTDARLDRLTVRERETFTLIARGRSNDEIATELHLSRMTVRTYVSRILTKLDSRDRAGLVVIAYETGFITP</sequence>
<dbReference type="InterPro" id="IPR039420">
    <property type="entry name" value="WalR-like"/>
</dbReference>
<evidence type="ECO:0000313" key="8">
    <source>
        <dbReference type="EMBL" id="MFC4718080.1"/>
    </source>
</evidence>
<dbReference type="SUPFAM" id="SSF46894">
    <property type="entry name" value="C-terminal effector domain of the bipartite response regulators"/>
    <property type="match status" value="1"/>
</dbReference>
<keyword evidence="3" id="KW-0238">DNA-binding</keyword>
<dbReference type="EMBL" id="JBHSHE010000092">
    <property type="protein sequence ID" value="MFC4718080.1"/>
    <property type="molecule type" value="Genomic_DNA"/>
</dbReference>
<dbReference type="PANTHER" id="PTHR43214:SF24">
    <property type="entry name" value="TRANSCRIPTIONAL REGULATORY PROTEIN NARL-RELATED"/>
    <property type="match status" value="1"/>
</dbReference>
<proteinExistence type="predicted"/>
<dbReference type="Gene3D" id="3.40.50.2300">
    <property type="match status" value="1"/>
</dbReference>
<feature type="domain" description="Response regulatory" evidence="7">
    <location>
        <begin position="6"/>
        <end position="122"/>
    </location>
</feature>
<dbReference type="PANTHER" id="PTHR43214">
    <property type="entry name" value="TWO-COMPONENT RESPONSE REGULATOR"/>
    <property type="match status" value="1"/>
</dbReference>
<dbReference type="Proteomes" id="UP001595884">
    <property type="component" value="Unassembled WGS sequence"/>
</dbReference>
<dbReference type="PROSITE" id="PS00622">
    <property type="entry name" value="HTH_LUXR_1"/>
    <property type="match status" value="1"/>
</dbReference>
<dbReference type="SUPFAM" id="SSF52172">
    <property type="entry name" value="CheY-like"/>
    <property type="match status" value="1"/>
</dbReference>
<protein>
    <submittedName>
        <fullName evidence="8">Response regulator</fullName>
    </submittedName>
</protein>
<feature type="modified residue" description="4-aspartylphosphate" evidence="5">
    <location>
        <position position="57"/>
    </location>
</feature>
<dbReference type="InterPro" id="IPR001789">
    <property type="entry name" value="Sig_transdc_resp-reg_receiver"/>
</dbReference>
<dbReference type="CDD" id="cd17535">
    <property type="entry name" value="REC_NarL-like"/>
    <property type="match status" value="1"/>
</dbReference>
<dbReference type="InterPro" id="IPR016032">
    <property type="entry name" value="Sig_transdc_resp-reg_C-effctor"/>
</dbReference>
<dbReference type="SMART" id="SM00421">
    <property type="entry name" value="HTH_LUXR"/>
    <property type="match status" value="1"/>
</dbReference>
<evidence type="ECO:0000256" key="1">
    <source>
        <dbReference type="ARBA" id="ARBA00022553"/>
    </source>
</evidence>
<reference evidence="9" key="1">
    <citation type="journal article" date="2019" name="Int. J. Syst. Evol. Microbiol.">
        <title>The Global Catalogue of Microorganisms (GCM) 10K type strain sequencing project: providing services to taxonomists for standard genome sequencing and annotation.</title>
        <authorList>
            <consortium name="The Broad Institute Genomics Platform"/>
            <consortium name="The Broad Institute Genome Sequencing Center for Infectious Disease"/>
            <person name="Wu L."/>
            <person name="Ma J."/>
        </authorList>
    </citation>
    <scope>NUCLEOTIDE SEQUENCE [LARGE SCALE GENOMIC DNA]</scope>
    <source>
        <strain evidence="9">CGMCC 1.12849</strain>
    </source>
</reference>
<comment type="caution">
    <text evidence="8">The sequence shown here is derived from an EMBL/GenBank/DDBJ whole genome shotgun (WGS) entry which is preliminary data.</text>
</comment>
<evidence type="ECO:0000256" key="4">
    <source>
        <dbReference type="ARBA" id="ARBA00023163"/>
    </source>
</evidence>
<name>A0ABV9MS26_9MICC</name>